<dbReference type="SUPFAM" id="SSF57667">
    <property type="entry name" value="beta-beta-alpha zinc fingers"/>
    <property type="match status" value="2"/>
</dbReference>
<comment type="caution">
    <text evidence="6">The sequence shown here is derived from an EMBL/GenBank/DDBJ whole genome shotgun (WGS) entry which is preliminary data.</text>
</comment>
<dbReference type="InterPro" id="IPR036236">
    <property type="entry name" value="Znf_C2H2_sf"/>
</dbReference>
<sequence>MSLLATADFHHSDSAITAEHSDAFLVNDFQLYDNDEGVDDHYPLQSGVLNDYQFADSQPNLSVDAFATLDNAFTTPYTPSIDTFDPVPLMSTPFTPVVDCFNDMLMPFSPSIGYEGSMPLFNTPFIPTSNDFDIPISDSSGVIDTPLTLSLEDFNTQQLVSDVDTSGFIMPISMDTPFVQPENSFDFNSLANTPLHTAADIFSPAMLHGTPNIFPEGIDLTPFLTPATDFECDSFSTPGTPVDPSAADSIRNMNFLQFGNEADIYNELCNNEKEKYSTAFSLFAPLEEIADSHQNSECPASTSTTPDKDIFTVPAPQESSKSRLAAIKNKKYVCSYQGCDKGFARKFNLNVHLRSHFPDLARPFKCTECPKAFGRKHDLTRHLAAVHKATSLYHCDECEKEFSRRDALVRHLEKGCQLVN</sequence>
<keyword evidence="1" id="KW-0479">Metal-binding</keyword>
<gene>
    <name evidence="6" type="ORF">K7432_010458</name>
</gene>
<dbReference type="PROSITE" id="PS50157">
    <property type="entry name" value="ZINC_FINGER_C2H2_2"/>
    <property type="match status" value="3"/>
</dbReference>
<feature type="domain" description="C2H2-type" evidence="5">
    <location>
        <begin position="332"/>
        <end position="361"/>
    </location>
</feature>
<dbReference type="PANTHER" id="PTHR23235:SF120">
    <property type="entry name" value="KRUPPEL-LIKE FACTOR 15"/>
    <property type="match status" value="1"/>
</dbReference>
<evidence type="ECO:0000256" key="1">
    <source>
        <dbReference type="ARBA" id="ARBA00022723"/>
    </source>
</evidence>
<dbReference type="Proteomes" id="UP001479436">
    <property type="component" value="Unassembled WGS sequence"/>
</dbReference>
<name>A0ABR2WNR1_9FUNG</name>
<protein>
    <recommendedName>
        <fullName evidence="5">C2H2-type domain-containing protein</fullName>
    </recommendedName>
</protein>
<accession>A0ABR2WNR1</accession>
<evidence type="ECO:0000256" key="2">
    <source>
        <dbReference type="ARBA" id="ARBA00022771"/>
    </source>
</evidence>
<feature type="domain" description="C2H2-type" evidence="5">
    <location>
        <begin position="364"/>
        <end position="392"/>
    </location>
</feature>
<evidence type="ECO:0000259" key="5">
    <source>
        <dbReference type="PROSITE" id="PS50157"/>
    </source>
</evidence>
<proteinExistence type="predicted"/>
<keyword evidence="3" id="KW-0862">Zinc</keyword>
<keyword evidence="2 4" id="KW-0863">Zinc-finger</keyword>
<evidence type="ECO:0000313" key="7">
    <source>
        <dbReference type="Proteomes" id="UP001479436"/>
    </source>
</evidence>
<organism evidence="6 7">
    <name type="scientific">Basidiobolus ranarum</name>
    <dbReference type="NCBI Taxonomy" id="34480"/>
    <lineage>
        <taxon>Eukaryota</taxon>
        <taxon>Fungi</taxon>
        <taxon>Fungi incertae sedis</taxon>
        <taxon>Zoopagomycota</taxon>
        <taxon>Entomophthoromycotina</taxon>
        <taxon>Basidiobolomycetes</taxon>
        <taxon>Basidiobolales</taxon>
        <taxon>Basidiobolaceae</taxon>
        <taxon>Basidiobolus</taxon>
    </lineage>
</organism>
<dbReference type="PANTHER" id="PTHR23235">
    <property type="entry name" value="KRUEPPEL-LIKE TRANSCRIPTION FACTOR"/>
    <property type="match status" value="1"/>
</dbReference>
<dbReference type="InterPro" id="IPR013087">
    <property type="entry name" value="Znf_C2H2_type"/>
</dbReference>
<reference evidence="6 7" key="1">
    <citation type="submission" date="2023-04" db="EMBL/GenBank/DDBJ databases">
        <title>Genome of Basidiobolus ranarum AG-B5.</title>
        <authorList>
            <person name="Stajich J.E."/>
            <person name="Carter-House D."/>
            <person name="Gryganskyi A."/>
        </authorList>
    </citation>
    <scope>NUCLEOTIDE SEQUENCE [LARGE SCALE GENOMIC DNA]</scope>
    <source>
        <strain evidence="6 7">AG-B5</strain>
    </source>
</reference>
<dbReference type="EMBL" id="JASJQH010000722">
    <property type="protein sequence ID" value="KAK9763139.1"/>
    <property type="molecule type" value="Genomic_DNA"/>
</dbReference>
<dbReference type="SMART" id="SM00355">
    <property type="entry name" value="ZnF_C2H2"/>
    <property type="match status" value="3"/>
</dbReference>
<dbReference type="PROSITE" id="PS00028">
    <property type="entry name" value="ZINC_FINGER_C2H2_1"/>
    <property type="match status" value="2"/>
</dbReference>
<evidence type="ECO:0000256" key="4">
    <source>
        <dbReference type="PROSITE-ProRule" id="PRU00042"/>
    </source>
</evidence>
<evidence type="ECO:0000256" key="3">
    <source>
        <dbReference type="ARBA" id="ARBA00022833"/>
    </source>
</evidence>
<dbReference type="Gene3D" id="3.30.160.60">
    <property type="entry name" value="Classic Zinc Finger"/>
    <property type="match status" value="3"/>
</dbReference>
<dbReference type="Pfam" id="PF00096">
    <property type="entry name" value="zf-C2H2"/>
    <property type="match status" value="3"/>
</dbReference>
<keyword evidence="7" id="KW-1185">Reference proteome</keyword>
<feature type="domain" description="C2H2-type" evidence="5">
    <location>
        <begin position="393"/>
        <end position="420"/>
    </location>
</feature>
<evidence type="ECO:0000313" key="6">
    <source>
        <dbReference type="EMBL" id="KAK9763139.1"/>
    </source>
</evidence>